<organism evidence="2 3">
    <name type="scientific">Periplaneta americana</name>
    <name type="common">American cockroach</name>
    <name type="synonym">Blatta americana</name>
    <dbReference type="NCBI Taxonomy" id="6978"/>
    <lineage>
        <taxon>Eukaryota</taxon>
        <taxon>Metazoa</taxon>
        <taxon>Ecdysozoa</taxon>
        <taxon>Arthropoda</taxon>
        <taxon>Hexapoda</taxon>
        <taxon>Insecta</taxon>
        <taxon>Pterygota</taxon>
        <taxon>Neoptera</taxon>
        <taxon>Polyneoptera</taxon>
        <taxon>Dictyoptera</taxon>
        <taxon>Blattodea</taxon>
        <taxon>Blattoidea</taxon>
        <taxon>Blattidae</taxon>
        <taxon>Blattinae</taxon>
        <taxon>Periplaneta</taxon>
    </lineage>
</organism>
<sequence length="130" mass="15435">MPSWNAHEMFRQTGSVTNHNEGHSGKSRTTRSNENVGRMMEKVLQSPKKSFRHISKKLQLQPTGVWRMIKELCARSYRIQVLHELRSPDYHTRLQYCFHVLACLYEDEHSLDNWWWSDECHVLLSGHVDK</sequence>
<proteinExistence type="predicted"/>
<evidence type="ECO:0000256" key="1">
    <source>
        <dbReference type="SAM" id="MobiDB-lite"/>
    </source>
</evidence>
<gene>
    <name evidence="2" type="ORF">ANN_03065</name>
</gene>
<evidence type="ECO:0000313" key="2">
    <source>
        <dbReference type="EMBL" id="KAJ4451596.1"/>
    </source>
</evidence>
<comment type="caution">
    <text evidence="2">The sequence shown here is derived from an EMBL/GenBank/DDBJ whole genome shotgun (WGS) entry which is preliminary data.</text>
</comment>
<name>A0ABQ8TZN1_PERAM</name>
<reference evidence="2 3" key="1">
    <citation type="journal article" date="2022" name="Allergy">
        <title>Genome assembly and annotation of Periplaneta americana reveal a comprehensive cockroach allergen profile.</title>
        <authorList>
            <person name="Wang L."/>
            <person name="Xiong Q."/>
            <person name="Saelim N."/>
            <person name="Wang L."/>
            <person name="Nong W."/>
            <person name="Wan A.T."/>
            <person name="Shi M."/>
            <person name="Liu X."/>
            <person name="Cao Q."/>
            <person name="Hui J.H.L."/>
            <person name="Sookrung N."/>
            <person name="Leung T.F."/>
            <person name="Tungtrongchitr A."/>
            <person name="Tsui S.K.W."/>
        </authorList>
    </citation>
    <scope>NUCLEOTIDE SEQUENCE [LARGE SCALE GENOMIC DNA]</scope>
    <source>
        <strain evidence="2">PWHHKU_190912</strain>
    </source>
</reference>
<protein>
    <submittedName>
        <fullName evidence="2">Uncharacterized protein</fullName>
    </submittedName>
</protein>
<dbReference type="EMBL" id="JAJSOF020000001">
    <property type="protein sequence ID" value="KAJ4451596.1"/>
    <property type="molecule type" value="Genomic_DNA"/>
</dbReference>
<dbReference type="Proteomes" id="UP001148838">
    <property type="component" value="Unassembled WGS sequence"/>
</dbReference>
<feature type="region of interest" description="Disordered" evidence="1">
    <location>
        <begin position="13"/>
        <end position="36"/>
    </location>
</feature>
<evidence type="ECO:0000313" key="3">
    <source>
        <dbReference type="Proteomes" id="UP001148838"/>
    </source>
</evidence>
<dbReference type="PANTHER" id="PTHR47326">
    <property type="entry name" value="TRANSPOSABLE ELEMENT TC3 TRANSPOSASE-LIKE PROTEIN"/>
    <property type="match status" value="1"/>
</dbReference>
<dbReference type="PANTHER" id="PTHR47326:SF1">
    <property type="entry name" value="HTH PSQ-TYPE DOMAIN-CONTAINING PROTEIN"/>
    <property type="match status" value="1"/>
</dbReference>
<keyword evidence="3" id="KW-1185">Reference proteome</keyword>
<accession>A0ABQ8TZN1</accession>